<evidence type="ECO:0000256" key="4">
    <source>
        <dbReference type="SAM" id="SignalP"/>
    </source>
</evidence>
<reference evidence="6 7" key="1">
    <citation type="journal article" date="2017" name="Infect. Genet. Evol.">
        <title>The new phylogeny of the genus Mycobacterium: The old and the news.</title>
        <authorList>
            <person name="Tortoli E."/>
            <person name="Fedrizzi T."/>
            <person name="Meehan C.J."/>
            <person name="Trovato A."/>
            <person name="Grottola A."/>
            <person name="Giacobazzi E."/>
            <person name="Serpini G.F."/>
            <person name="Tagliazucchi S."/>
            <person name="Fabio A."/>
            <person name="Bettua C."/>
            <person name="Bertorelli R."/>
            <person name="Frascaro F."/>
            <person name="De Sanctis V."/>
            <person name="Pecorari M."/>
            <person name="Jousson O."/>
            <person name="Segata N."/>
            <person name="Cirillo D.M."/>
        </authorList>
    </citation>
    <scope>NUCLEOTIDE SEQUENCE [LARGE SCALE GENOMIC DNA]</scope>
    <source>
        <strain evidence="6 7">CIP1034565</strain>
    </source>
</reference>
<dbReference type="SMART" id="SM00062">
    <property type="entry name" value="PBPb"/>
    <property type="match status" value="1"/>
</dbReference>
<sequence length="311" mass="32836">MRALSVVAAAVLLAGCSSAPPLPDTPVSRTTLPLPAGAEFVDSAPGEAAEACDATASLRPAAPEGPTIDAIRARGRLVAGVDQSTNLFSFRDPRSGELQGFDVDIAREVAREVLGDPNKVDFRLIAEPDRITAVERGEIDILVKATTITCPRAERIAFSSVYFTAQQRLLVPQGSGVDGPDDLASRVVCSGLDTTSMATVARVAPEAKLLGVQNWDDCLVALQQGQADAVSTDDSILAGMAAQDPNLEIVGPSLEAEPYGVGVNKSQEDLVRAVNASLERIRADGTWMRFYNRWLSVLGPLAAPPAAKYRD</sequence>
<dbReference type="PROSITE" id="PS51257">
    <property type="entry name" value="PROKAR_LIPOPROTEIN"/>
    <property type="match status" value="1"/>
</dbReference>
<dbReference type="GO" id="GO:0006865">
    <property type="term" value="P:amino acid transport"/>
    <property type="evidence" value="ECO:0007669"/>
    <property type="project" value="TreeGrafter"/>
</dbReference>
<dbReference type="STRING" id="85968.GCA_900073015_00177"/>
<feature type="chain" id="PRO_5013942387" evidence="4">
    <location>
        <begin position="20"/>
        <end position="311"/>
    </location>
</feature>
<dbReference type="InterPro" id="IPR051455">
    <property type="entry name" value="Bact_solute-bind_prot3"/>
</dbReference>
<feature type="domain" description="Solute-binding protein family 3/N-terminal" evidence="5">
    <location>
        <begin position="76"/>
        <end position="298"/>
    </location>
</feature>
<evidence type="ECO:0000259" key="5">
    <source>
        <dbReference type="SMART" id="SM00062"/>
    </source>
</evidence>
<name>A0A2G5P4F7_9MYCO</name>
<evidence type="ECO:0000256" key="3">
    <source>
        <dbReference type="ARBA" id="ARBA00022729"/>
    </source>
</evidence>
<feature type="signal peptide" evidence="4">
    <location>
        <begin position="1"/>
        <end position="19"/>
    </location>
</feature>
<protein>
    <submittedName>
        <fullName evidence="6">ABC transporter substrate-binding protein</fullName>
    </submittedName>
</protein>
<dbReference type="OrthoDB" id="9807888at2"/>
<gene>
    <name evidence="6" type="ORF">CQY22_018005</name>
</gene>
<evidence type="ECO:0000313" key="7">
    <source>
        <dbReference type="Proteomes" id="UP000230551"/>
    </source>
</evidence>
<keyword evidence="7" id="KW-1185">Reference proteome</keyword>
<keyword evidence="2" id="KW-0813">Transport</keyword>
<proteinExistence type="inferred from homology"/>
<comment type="similarity">
    <text evidence="1">Belongs to the bacterial solute-binding protein 3 family.</text>
</comment>
<dbReference type="GO" id="GO:0030288">
    <property type="term" value="C:outer membrane-bounded periplasmic space"/>
    <property type="evidence" value="ECO:0007669"/>
    <property type="project" value="TreeGrafter"/>
</dbReference>
<accession>A0A2G5P4F7</accession>
<dbReference type="AlphaFoldDB" id="A0A2G5P4F7"/>
<dbReference type="InterPro" id="IPR001638">
    <property type="entry name" value="Solute-binding_3/MltF_N"/>
</dbReference>
<dbReference type="Pfam" id="PF00497">
    <property type="entry name" value="SBP_bac_3"/>
    <property type="match status" value="1"/>
</dbReference>
<dbReference type="CDD" id="cd13690">
    <property type="entry name" value="PBP2_GluB"/>
    <property type="match status" value="1"/>
</dbReference>
<dbReference type="PANTHER" id="PTHR30085:SF6">
    <property type="entry name" value="ABC TRANSPORTER GLUTAMINE-BINDING PROTEIN GLNH"/>
    <property type="match status" value="1"/>
</dbReference>
<evidence type="ECO:0000313" key="6">
    <source>
        <dbReference type="EMBL" id="PIB73167.1"/>
    </source>
</evidence>
<dbReference type="SUPFAM" id="SSF53850">
    <property type="entry name" value="Periplasmic binding protein-like II"/>
    <property type="match status" value="1"/>
</dbReference>
<dbReference type="Proteomes" id="UP000230551">
    <property type="component" value="Unassembled WGS sequence"/>
</dbReference>
<evidence type="ECO:0000256" key="1">
    <source>
        <dbReference type="ARBA" id="ARBA00010333"/>
    </source>
</evidence>
<dbReference type="RefSeq" id="WP_090584898.1">
    <property type="nucleotide sequence ID" value="NZ_CP104302.1"/>
</dbReference>
<dbReference type="GO" id="GO:0005576">
    <property type="term" value="C:extracellular region"/>
    <property type="evidence" value="ECO:0007669"/>
    <property type="project" value="TreeGrafter"/>
</dbReference>
<dbReference type="Gene3D" id="3.40.190.10">
    <property type="entry name" value="Periplasmic binding protein-like II"/>
    <property type="match status" value="2"/>
</dbReference>
<comment type="caution">
    <text evidence="6">The sequence shown here is derived from an EMBL/GenBank/DDBJ whole genome shotgun (WGS) entry which is preliminary data.</text>
</comment>
<keyword evidence="3 4" id="KW-0732">Signal</keyword>
<dbReference type="EMBL" id="PDCN02000039">
    <property type="protein sequence ID" value="PIB73167.1"/>
    <property type="molecule type" value="Genomic_DNA"/>
</dbReference>
<dbReference type="PANTHER" id="PTHR30085">
    <property type="entry name" value="AMINO ACID ABC TRANSPORTER PERMEASE"/>
    <property type="match status" value="1"/>
</dbReference>
<evidence type="ECO:0000256" key="2">
    <source>
        <dbReference type="ARBA" id="ARBA00022448"/>
    </source>
</evidence>
<organism evidence="6 7">
    <name type="scientific">Mycolicibacterium brumae</name>
    <dbReference type="NCBI Taxonomy" id="85968"/>
    <lineage>
        <taxon>Bacteria</taxon>
        <taxon>Bacillati</taxon>
        <taxon>Actinomycetota</taxon>
        <taxon>Actinomycetes</taxon>
        <taxon>Mycobacteriales</taxon>
        <taxon>Mycobacteriaceae</taxon>
        <taxon>Mycolicibacterium</taxon>
    </lineage>
</organism>